<reference evidence="2" key="1">
    <citation type="journal article" date="2019" name="Int. J. Syst. Evol. Microbiol.">
        <title>The Global Catalogue of Microorganisms (GCM) 10K type strain sequencing project: providing services to taxonomists for standard genome sequencing and annotation.</title>
        <authorList>
            <consortium name="The Broad Institute Genomics Platform"/>
            <consortium name="The Broad Institute Genome Sequencing Center for Infectious Disease"/>
            <person name="Wu L."/>
            <person name="Ma J."/>
        </authorList>
    </citation>
    <scope>NUCLEOTIDE SEQUENCE [LARGE SCALE GENOMIC DNA]</scope>
    <source>
        <strain evidence="2">JCM 14559</strain>
    </source>
</reference>
<name>A0ABP5JA75_9ACTN</name>
<dbReference type="EMBL" id="BAAANS010000049">
    <property type="protein sequence ID" value="GAA2114628.1"/>
    <property type="molecule type" value="Genomic_DNA"/>
</dbReference>
<comment type="caution">
    <text evidence="1">The sequence shown here is derived from an EMBL/GenBank/DDBJ whole genome shotgun (WGS) entry which is preliminary data.</text>
</comment>
<protein>
    <submittedName>
        <fullName evidence="1">Uncharacterized protein</fullName>
    </submittedName>
</protein>
<evidence type="ECO:0000313" key="2">
    <source>
        <dbReference type="Proteomes" id="UP001500897"/>
    </source>
</evidence>
<accession>A0ABP5JA75</accession>
<keyword evidence="2" id="KW-1185">Reference proteome</keyword>
<dbReference type="Proteomes" id="UP001500897">
    <property type="component" value="Unassembled WGS sequence"/>
</dbReference>
<dbReference type="RefSeq" id="WP_344556446.1">
    <property type="nucleotide sequence ID" value="NZ_BAAANS010000049.1"/>
</dbReference>
<organism evidence="1 2">
    <name type="scientific">Kitasatospora saccharophila</name>
    <dbReference type="NCBI Taxonomy" id="407973"/>
    <lineage>
        <taxon>Bacteria</taxon>
        <taxon>Bacillati</taxon>
        <taxon>Actinomycetota</taxon>
        <taxon>Actinomycetes</taxon>
        <taxon>Kitasatosporales</taxon>
        <taxon>Streptomycetaceae</taxon>
        <taxon>Kitasatospora</taxon>
    </lineage>
</organism>
<proteinExistence type="predicted"/>
<gene>
    <name evidence="1" type="ORF">GCM10009759_59040</name>
</gene>
<sequence>MSLVEFYPTGVFGLHWEATRMDEDGEVHGLVLAESGRDGVAIAHVEQPNAVVFATRAEFALLRELLLNGEFDHLMPTGRRA</sequence>
<evidence type="ECO:0000313" key="1">
    <source>
        <dbReference type="EMBL" id="GAA2114628.1"/>
    </source>
</evidence>